<evidence type="ECO:0000256" key="1">
    <source>
        <dbReference type="ARBA" id="ARBA00004540"/>
    </source>
</evidence>
<dbReference type="InterPro" id="IPR018996">
    <property type="entry name" value="Man1/Src1-like_C"/>
</dbReference>
<dbReference type="PANTHER" id="PTHR47808:SF2">
    <property type="entry name" value="LEM DOMAIN-CONTAINING PROTEIN 2"/>
    <property type="match status" value="1"/>
</dbReference>
<dbReference type="GO" id="GO:0005637">
    <property type="term" value="C:nuclear inner membrane"/>
    <property type="evidence" value="ECO:0007669"/>
    <property type="project" value="UniProtKB-SubCell"/>
</dbReference>
<reference evidence="8 9" key="1">
    <citation type="submission" date="2019-03" db="EMBL/GenBank/DDBJ databases">
        <title>Sequencing 23 genomes of Wallemia ichthyophaga.</title>
        <authorList>
            <person name="Gostincar C."/>
        </authorList>
    </citation>
    <scope>NUCLEOTIDE SEQUENCE [LARGE SCALE GENOMIC DNA]</scope>
    <source>
        <strain evidence="8 9">EXF-6200</strain>
    </source>
</reference>
<dbReference type="EMBL" id="SPOI01000063">
    <property type="protein sequence ID" value="TIB38380.1"/>
    <property type="molecule type" value="Genomic_DNA"/>
</dbReference>
<dbReference type="Pfam" id="PF09402">
    <property type="entry name" value="MSC"/>
    <property type="match status" value="1"/>
</dbReference>
<feature type="domain" description="Man1/Src1-like C-terminal" evidence="7">
    <location>
        <begin position="3"/>
        <end position="226"/>
    </location>
</feature>
<keyword evidence="6" id="KW-0539">Nucleus</keyword>
<dbReference type="PANTHER" id="PTHR47808">
    <property type="entry name" value="INNER NUCLEAR MEMBRANE PROTEIN HEH2-RELATED"/>
    <property type="match status" value="1"/>
</dbReference>
<keyword evidence="3" id="KW-0812">Transmembrane</keyword>
<evidence type="ECO:0000256" key="3">
    <source>
        <dbReference type="ARBA" id="ARBA00022692"/>
    </source>
</evidence>
<gene>
    <name evidence="8" type="ORF">E3P86_01662</name>
</gene>
<evidence type="ECO:0000256" key="4">
    <source>
        <dbReference type="ARBA" id="ARBA00022989"/>
    </source>
</evidence>
<dbReference type="Proteomes" id="UP000310689">
    <property type="component" value="Unassembled WGS sequence"/>
</dbReference>
<comment type="caution">
    <text evidence="8">The sequence shown here is derived from an EMBL/GenBank/DDBJ whole genome shotgun (WGS) entry which is preliminary data.</text>
</comment>
<organism evidence="8 9">
    <name type="scientific">Wallemia ichthyophaga</name>
    <dbReference type="NCBI Taxonomy" id="245174"/>
    <lineage>
        <taxon>Eukaryota</taxon>
        <taxon>Fungi</taxon>
        <taxon>Dikarya</taxon>
        <taxon>Basidiomycota</taxon>
        <taxon>Wallemiomycotina</taxon>
        <taxon>Wallemiomycetes</taxon>
        <taxon>Wallemiales</taxon>
        <taxon>Wallemiaceae</taxon>
        <taxon>Wallemia</taxon>
    </lineage>
</organism>
<dbReference type="GO" id="GO:0005783">
    <property type="term" value="C:endoplasmic reticulum"/>
    <property type="evidence" value="ECO:0007669"/>
    <property type="project" value="TreeGrafter"/>
</dbReference>
<evidence type="ECO:0000256" key="5">
    <source>
        <dbReference type="ARBA" id="ARBA00023136"/>
    </source>
</evidence>
<dbReference type="GO" id="GO:0034399">
    <property type="term" value="C:nuclear periphery"/>
    <property type="evidence" value="ECO:0007669"/>
    <property type="project" value="TreeGrafter"/>
</dbReference>
<dbReference type="AlphaFoldDB" id="A0A4T0FYE7"/>
<evidence type="ECO:0000313" key="9">
    <source>
        <dbReference type="Proteomes" id="UP000310689"/>
    </source>
</evidence>
<dbReference type="InterPro" id="IPR041885">
    <property type="entry name" value="MAN1_winged_helix_dom"/>
</dbReference>
<evidence type="ECO:0000259" key="7">
    <source>
        <dbReference type="Pfam" id="PF09402"/>
    </source>
</evidence>
<protein>
    <recommendedName>
        <fullName evidence="7">Man1/Src1-like C-terminal domain-containing protein</fullName>
    </recommendedName>
</protein>
<keyword evidence="2" id="KW-0597">Phosphoprotein</keyword>
<evidence type="ECO:0000313" key="8">
    <source>
        <dbReference type="EMBL" id="TIB38380.1"/>
    </source>
</evidence>
<evidence type="ECO:0000256" key="6">
    <source>
        <dbReference type="ARBA" id="ARBA00023242"/>
    </source>
</evidence>
<dbReference type="Gene3D" id="1.10.10.1180">
    <property type="entry name" value="MAN1, winged-helix domain"/>
    <property type="match status" value="1"/>
</dbReference>
<keyword evidence="5" id="KW-0472">Membrane</keyword>
<comment type="subcellular location">
    <subcellularLocation>
        <location evidence="1">Nucleus inner membrane</location>
    </subcellularLocation>
</comment>
<proteinExistence type="predicted"/>
<accession>A0A4T0FYE7</accession>
<keyword evidence="4" id="KW-1133">Transmembrane helix</keyword>
<sequence>MAADVAVHLLSTLEKHRGDVTCGNLKRKRGLSDIDAFSLSEVDVYAFISALKDKTISQDEFDDIYQLAVKDLVDNEEIDTVRRDNGINLLIARNAQISLGCRLRLKLSSIARKWRLEFCTLVALFLGYTFALTKIRRATAEKKRVKELVKYTIEHVRERMVESMHDPAMAPYVIPEQIRDNALADIHSSAERQKLWSRVRSVVESNANIQLKQLEIQGDITDVFEWKSS</sequence>
<dbReference type="InterPro" id="IPR044780">
    <property type="entry name" value="Heh2/Src1"/>
</dbReference>
<name>A0A4T0FYE7_WALIC</name>
<evidence type="ECO:0000256" key="2">
    <source>
        <dbReference type="ARBA" id="ARBA00022553"/>
    </source>
</evidence>
<dbReference type="GO" id="GO:0071763">
    <property type="term" value="P:nuclear membrane organization"/>
    <property type="evidence" value="ECO:0007669"/>
    <property type="project" value="TreeGrafter"/>
</dbReference>
<dbReference type="GO" id="GO:0003682">
    <property type="term" value="F:chromatin binding"/>
    <property type="evidence" value="ECO:0007669"/>
    <property type="project" value="InterPro"/>
</dbReference>